<keyword evidence="4" id="KW-0235">DNA replication</keyword>
<feature type="compositionally biased region" description="Acidic residues" evidence="11">
    <location>
        <begin position="129"/>
        <end position="142"/>
    </location>
</feature>
<dbReference type="GO" id="GO:0000727">
    <property type="term" value="P:double-strand break repair via break-induced replication"/>
    <property type="evidence" value="ECO:0007669"/>
    <property type="project" value="TreeGrafter"/>
</dbReference>
<feature type="compositionally biased region" description="Acidic residues" evidence="11">
    <location>
        <begin position="232"/>
        <end position="243"/>
    </location>
</feature>
<dbReference type="InterPro" id="IPR001208">
    <property type="entry name" value="MCM_dom"/>
</dbReference>
<evidence type="ECO:0000256" key="11">
    <source>
        <dbReference type="SAM" id="MobiDB-lite"/>
    </source>
</evidence>
<organism evidence="13 14">
    <name type="scientific">Nitzschia inconspicua</name>
    <dbReference type="NCBI Taxonomy" id="303405"/>
    <lineage>
        <taxon>Eukaryota</taxon>
        <taxon>Sar</taxon>
        <taxon>Stramenopiles</taxon>
        <taxon>Ochrophyta</taxon>
        <taxon>Bacillariophyta</taxon>
        <taxon>Bacillariophyceae</taxon>
        <taxon>Bacillariophycidae</taxon>
        <taxon>Bacillariales</taxon>
        <taxon>Bacillariaceae</taxon>
        <taxon>Nitzschia</taxon>
    </lineage>
</organism>
<feature type="region of interest" description="Disordered" evidence="11">
    <location>
        <begin position="633"/>
        <end position="664"/>
    </location>
</feature>
<comment type="subcellular location">
    <subcellularLocation>
        <location evidence="1">Nucleus</location>
    </subcellularLocation>
</comment>
<feature type="compositionally biased region" description="Basic and acidic residues" evidence="11">
    <location>
        <begin position="65"/>
        <end position="77"/>
    </location>
</feature>
<evidence type="ECO:0000256" key="7">
    <source>
        <dbReference type="ARBA" id="ARBA00022806"/>
    </source>
</evidence>
<dbReference type="InterPro" id="IPR033762">
    <property type="entry name" value="MCM_OB"/>
</dbReference>
<comment type="caution">
    <text evidence="13">The sequence shown here is derived from an EMBL/GenBank/DDBJ whole genome shotgun (WGS) entry which is preliminary data.</text>
</comment>
<feature type="region of interest" description="Disordered" evidence="11">
    <location>
        <begin position="1"/>
        <end position="254"/>
    </location>
</feature>
<evidence type="ECO:0000256" key="5">
    <source>
        <dbReference type="ARBA" id="ARBA00022741"/>
    </source>
</evidence>
<proteinExistence type="inferred from homology"/>
<comment type="similarity">
    <text evidence="2">Belongs to the MCM family.</text>
</comment>
<dbReference type="FunFam" id="2.20.28.10:FF:000003">
    <property type="entry name" value="DNA helicase"/>
    <property type="match status" value="1"/>
</dbReference>
<dbReference type="Pfam" id="PF21128">
    <property type="entry name" value="WHD_MCM4"/>
    <property type="match status" value="1"/>
</dbReference>
<dbReference type="PANTHER" id="PTHR11630:SF66">
    <property type="entry name" value="DNA REPLICATION LICENSING FACTOR MCM4"/>
    <property type="match status" value="1"/>
</dbReference>
<accession>A0A9K3LJQ7</accession>
<feature type="domain" description="MCM C-terminal AAA(+) ATPase" evidence="12">
    <location>
        <begin position="597"/>
        <end position="833"/>
    </location>
</feature>
<dbReference type="InterPro" id="IPR018525">
    <property type="entry name" value="MCM_CS"/>
</dbReference>
<evidence type="ECO:0000313" key="14">
    <source>
        <dbReference type="Proteomes" id="UP000693970"/>
    </source>
</evidence>
<dbReference type="GO" id="GO:0005524">
    <property type="term" value="F:ATP binding"/>
    <property type="evidence" value="ECO:0007669"/>
    <property type="project" value="UniProtKB-KW"/>
</dbReference>
<reference evidence="13" key="2">
    <citation type="submission" date="2021-04" db="EMBL/GenBank/DDBJ databases">
        <authorList>
            <person name="Podell S."/>
        </authorList>
    </citation>
    <scope>NUCLEOTIDE SEQUENCE</scope>
    <source>
        <strain evidence="13">Hildebrandi</strain>
    </source>
</reference>
<dbReference type="EMBL" id="JAGRRH010000010">
    <property type="protein sequence ID" value="KAG7362985.1"/>
    <property type="molecule type" value="Genomic_DNA"/>
</dbReference>
<dbReference type="AlphaFoldDB" id="A0A9K3LJQ7"/>
<dbReference type="Pfam" id="PF17855">
    <property type="entry name" value="MCM_lid"/>
    <property type="match status" value="1"/>
</dbReference>
<gene>
    <name evidence="13" type="ORF">IV203_026345</name>
</gene>
<evidence type="ECO:0000256" key="4">
    <source>
        <dbReference type="ARBA" id="ARBA00022705"/>
    </source>
</evidence>
<dbReference type="GO" id="GO:0005634">
    <property type="term" value="C:nucleus"/>
    <property type="evidence" value="ECO:0007669"/>
    <property type="project" value="UniProtKB-SubCell"/>
</dbReference>
<protein>
    <recommendedName>
        <fullName evidence="3">DNA helicase</fullName>
        <ecNumber evidence="3">3.6.4.12</ecNumber>
    </recommendedName>
</protein>
<name>A0A9K3LJQ7_9STRA</name>
<feature type="region of interest" description="Disordered" evidence="11">
    <location>
        <begin position="278"/>
        <end position="309"/>
    </location>
</feature>
<evidence type="ECO:0000256" key="10">
    <source>
        <dbReference type="ARBA" id="ARBA00023242"/>
    </source>
</evidence>
<keyword evidence="6" id="KW-0378">Hydrolase</keyword>
<dbReference type="PANTHER" id="PTHR11630">
    <property type="entry name" value="DNA REPLICATION LICENSING FACTOR MCM FAMILY MEMBER"/>
    <property type="match status" value="1"/>
</dbReference>
<keyword evidence="8" id="KW-0067">ATP-binding</keyword>
<dbReference type="GO" id="GO:0017116">
    <property type="term" value="F:single-stranded DNA helicase activity"/>
    <property type="evidence" value="ECO:0007669"/>
    <property type="project" value="TreeGrafter"/>
</dbReference>
<keyword evidence="5" id="KW-0547">Nucleotide-binding</keyword>
<dbReference type="GO" id="GO:0042555">
    <property type="term" value="C:MCM complex"/>
    <property type="evidence" value="ECO:0007669"/>
    <property type="project" value="TreeGrafter"/>
</dbReference>
<keyword evidence="7" id="KW-0347">Helicase</keyword>
<feature type="compositionally biased region" description="Low complexity" evidence="11">
    <location>
        <begin position="82"/>
        <end position="93"/>
    </location>
</feature>
<feature type="compositionally biased region" description="Polar residues" evidence="11">
    <location>
        <begin position="108"/>
        <end position="117"/>
    </location>
</feature>
<dbReference type="PROSITE" id="PS50051">
    <property type="entry name" value="MCM_2"/>
    <property type="match status" value="1"/>
</dbReference>
<dbReference type="EC" id="3.6.4.12" evidence="3"/>
<feature type="compositionally biased region" description="Low complexity" evidence="11">
    <location>
        <begin position="1"/>
        <end position="15"/>
    </location>
</feature>
<keyword evidence="9" id="KW-0238">DNA-binding</keyword>
<dbReference type="Pfam" id="PF17207">
    <property type="entry name" value="MCM_OB"/>
    <property type="match status" value="1"/>
</dbReference>
<feature type="compositionally biased region" description="Acidic residues" evidence="11">
    <location>
        <begin position="637"/>
        <end position="649"/>
    </location>
</feature>
<dbReference type="GO" id="GO:0003697">
    <property type="term" value="F:single-stranded DNA binding"/>
    <property type="evidence" value="ECO:0007669"/>
    <property type="project" value="TreeGrafter"/>
</dbReference>
<dbReference type="InterPro" id="IPR027925">
    <property type="entry name" value="MCM_N"/>
</dbReference>
<dbReference type="SMART" id="SM00350">
    <property type="entry name" value="MCM"/>
    <property type="match status" value="1"/>
</dbReference>
<dbReference type="Pfam" id="PF14551">
    <property type="entry name" value="MCM_N"/>
    <property type="match status" value="1"/>
</dbReference>
<sequence>MDSSSSHSSDSDSPSRGSAPLPQRNSRYDDDDDEDNMEDDPSQSPQQESSFETGGNTSFQGETHGTVRREHNNDDRSPPSTPNSRSNNNSNSTNDDEGEVQGRDSPEDTSLLTTPKRPSSVGGLRMANDSDDDSSGGDDDDMDHVRNQQQSAHNDDNNIVIPPTPMDRGDRHSMGGLGATPSTPLTPLSDLEGDLRRDHANGNNNNNNNSDDDDDDGDDDHREQVAANLRFDDDEEDEEEDDLLGSPDVFTAPRGTDINVTVAAATFRDFLRTFTNLKAQRRPSNDGSDNNHDDDDDDDDDDDSIMTDVEDNNVVPLYLSKLREMMHLTTQASLDIDTMHLYFHNEECQRLYYQLVHYPADIIPLMDIVVKRELKRLLHEESRELNHQIHAVPPQIQVRPFNLKEVSNLRCLDPIAVDTLVAIKGMIVRCSPIIPDLKVAHFQCCICGHDHQVSVDRGRVEEPKQCPSCNTKDSYQLLHNRCFFNDKQLVRLQETPDQVPAGQTPASVVTFCFDNLVDACQPGDKVEVTGVLKAQPVRVHPRVSRLKSIYKTYVDVIHFRTITGMEGKSSNKTKKGVTKLNDERVQQLRALSQQPDIYEQLTKSLAPSIWELDNVKKGVLCMMFGGNHIRVKRQNNDDEDMEEDIDGDNEDRPPQTRKEDEDTKLNKRGDINILLCGDPGTSKSQLLSYVHKLSSRGIYTSGKGSSAVGLTASVVRDPETRDLVLESGALVLSDRGICCIDEFDKMSDATRSILHEAMEQQTVSIAKAGIISSLNARTSILASANPVESRYNPNLSVVENIKLPPTLLSRFDLIYLILDSPNVDADRQLAQHLVGLYYETPNIVRPPMDTDLLRDYIDYARENIHPRLSDEASDELLKSYLELRNPPGGNVGNNGTRTISATPRQLESLIRTSEALAKMRYSSEVTRADAKEAVRLLKVATQAAATDPRTGRIDMDMINTGRTTVERENEENLYLGLKEFLAERRGNRIYVRDVARQLSEISNLQVPPEDVVVALRRLDADGVVQFNERAQSVFVRTGVIQ</sequence>
<evidence type="ECO:0000256" key="8">
    <source>
        <dbReference type="ARBA" id="ARBA00022840"/>
    </source>
</evidence>
<dbReference type="InterPro" id="IPR041562">
    <property type="entry name" value="MCM_lid"/>
</dbReference>
<keyword evidence="10" id="KW-0539">Nucleus</keyword>
<dbReference type="GO" id="GO:0006271">
    <property type="term" value="P:DNA strand elongation involved in DNA replication"/>
    <property type="evidence" value="ECO:0007669"/>
    <property type="project" value="TreeGrafter"/>
</dbReference>
<feature type="compositionally biased region" description="Basic and acidic residues" evidence="11">
    <location>
        <begin position="650"/>
        <end position="664"/>
    </location>
</feature>
<dbReference type="Proteomes" id="UP000693970">
    <property type="component" value="Unassembled WGS sequence"/>
</dbReference>
<evidence type="ECO:0000256" key="2">
    <source>
        <dbReference type="ARBA" id="ARBA00008010"/>
    </source>
</evidence>
<evidence type="ECO:0000313" key="13">
    <source>
        <dbReference type="EMBL" id="KAG7362985.1"/>
    </source>
</evidence>
<feature type="compositionally biased region" description="Acidic residues" evidence="11">
    <location>
        <begin position="29"/>
        <end position="41"/>
    </location>
</feature>
<evidence type="ECO:0000256" key="3">
    <source>
        <dbReference type="ARBA" id="ARBA00012551"/>
    </source>
</evidence>
<dbReference type="OrthoDB" id="10251574at2759"/>
<feature type="compositionally biased region" description="Acidic residues" evidence="11">
    <location>
        <begin position="292"/>
        <end position="309"/>
    </location>
</feature>
<dbReference type="Pfam" id="PF00493">
    <property type="entry name" value="MCM"/>
    <property type="match status" value="2"/>
</dbReference>
<evidence type="ECO:0000256" key="6">
    <source>
        <dbReference type="ARBA" id="ARBA00022801"/>
    </source>
</evidence>
<dbReference type="PROSITE" id="PS00847">
    <property type="entry name" value="MCM_1"/>
    <property type="match status" value="1"/>
</dbReference>
<feature type="compositionally biased region" description="Polar residues" evidence="11">
    <location>
        <begin position="51"/>
        <end position="63"/>
    </location>
</feature>
<evidence type="ECO:0000256" key="1">
    <source>
        <dbReference type="ARBA" id="ARBA00004123"/>
    </source>
</evidence>
<dbReference type="GO" id="GO:1902975">
    <property type="term" value="P:mitotic DNA replication initiation"/>
    <property type="evidence" value="ECO:0007669"/>
    <property type="project" value="TreeGrafter"/>
</dbReference>
<evidence type="ECO:0000259" key="12">
    <source>
        <dbReference type="PROSITE" id="PS50051"/>
    </source>
</evidence>
<reference evidence="13" key="1">
    <citation type="journal article" date="2021" name="Sci. Rep.">
        <title>Diploid genomic architecture of Nitzschia inconspicua, an elite biomass production diatom.</title>
        <authorList>
            <person name="Oliver A."/>
            <person name="Podell S."/>
            <person name="Pinowska A."/>
            <person name="Traller J.C."/>
            <person name="Smith S.R."/>
            <person name="McClure R."/>
            <person name="Beliaev A."/>
            <person name="Bohutskyi P."/>
            <person name="Hill E.A."/>
            <person name="Rabines A."/>
            <person name="Zheng H."/>
            <person name="Allen L.Z."/>
            <person name="Kuo A."/>
            <person name="Grigoriev I.V."/>
            <person name="Allen A.E."/>
            <person name="Hazlebeck D."/>
            <person name="Allen E.E."/>
        </authorList>
    </citation>
    <scope>NUCLEOTIDE SEQUENCE</scope>
    <source>
        <strain evidence="13">Hildebrandi</strain>
    </source>
</reference>
<keyword evidence="14" id="KW-1185">Reference proteome</keyword>
<evidence type="ECO:0000256" key="9">
    <source>
        <dbReference type="ARBA" id="ARBA00023125"/>
    </source>
</evidence>
<dbReference type="GO" id="GO:0016787">
    <property type="term" value="F:hydrolase activity"/>
    <property type="evidence" value="ECO:0007669"/>
    <property type="project" value="UniProtKB-KW"/>
</dbReference>
<dbReference type="InterPro" id="IPR031327">
    <property type="entry name" value="MCM"/>
</dbReference>